<dbReference type="Gene3D" id="3.40.50.980">
    <property type="match status" value="2"/>
</dbReference>
<evidence type="ECO:0000256" key="7">
    <source>
        <dbReference type="ARBA" id="ARBA00029443"/>
    </source>
</evidence>
<dbReference type="InterPro" id="IPR001227">
    <property type="entry name" value="Ac_transferase_dom_sf"/>
</dbReference>
<dbReference type="CDD" id="cd00833">
    <property type="entry name" value="PKS"/>
    <property type="match status" value="1"/>
</dbReference>
<dbReference type="InterPro" id="IPR018201">
    <property type="entry name" value="Ketoacyl_synth_AS"/>
</dbReference>
<evidence type="ECO:0000313" key="11">
    <source>
        <dbReference type="EMBL" id="MCK7593999.1"/>
    </source>
</evidence>
<gene>
    <name evidence="11" type="ORF">M0G41_09975</name>
</gene>
<feature type="region of interest" description="Disordered" evidence="8">
    <location>
        <begin position="3163"/>
        <end position="3183"/>
    </location>
</feature>
<dbReference type="InterPro" id="IPR009081">
    <property type="entry name" value="PP-bd_ACP"/>
</dbReference>
<accession>A0ABT0GII4</accession>
<dbReference type="PROSITE" id="PS52004">
    <property type="entry name" value="KS3_2"/>
    <property type="match status" value="1"/>
</dbReference>
<comment type="cofactor">
    <cofactor evidence="1">
        <name>pantetheine 4'-phosphate</name>
        <dbReference type="ChEBI" id="CHEBI:47942"/>
    </cofactor>
</comment>
<dbReference type="InterPro" id="IPR001242">
    <property type="entry name" value="Condensation_dom"/>
</dbReference>
<protein>
    <submittedName>
        <fullName evidence="11">Amino acid adenylation domain-containing protein</fullName>
    </submittedName>
</protein>
<dbReference type="InterPro" id="IPR015422">
    <property type="entry name" value="PyrdxlP-dep_Trfase_small"/>
</dbReference>
<feature type="region of interest" description="Disordered" evidence="8">
    <location>
        <begin position="2077"/>
        <end position="2097"/>
    </location>
</feature>
<dbReference type="Pfam" id="PF00668">
    <property type="entry name" value="Condensation"/>
    <property type="match status" value="2"/>
</dbReference>
<dbReference type="InterPro" id="IPR023213">
    <property type="entry name" value="CAT-like_dom_sf"/>
</dbReference>
<keyword evidence="12" id="KW-1185">Reference proteome</keyword>
<dbReference type="SMART" id="SM00825">
    <property type="entry name" value="PKS_KS"/>
    <property type="match status" value="1"/>
</dbReference>
<evidence type="ECO:0000259" key="10">
    <source>
        <dbReference type="PROSITE" id="PS52004"/>
    </source>
</evidence>
<dbReference type="Gene3D" id="2.30.38.10">
    <property type="entry name" value="Luciferase, Domain 3"/>
    <property type="match status" value="1"/>
</dbReference>
<organism evidence="11 12">
    <name type="scientific">Pseudomarimonas salicorniae</name>
    <dbReference type="NCBI Taxonomy" id="2933270"/>
    <lineage>
        <taxon>Bacteria</taxon>
        <taxon>Pseudomonadati</taxon>
        <taxon>Pseudomonadota</taxon>
        <taxon>Gammaproteobacteria</taxon>
        <taxon>Lysobacterales</taxon>
        <taxon>Lysobacteraceae</taxon>
        <taxon>Pseudomarimonas</taxon>
    </lineage>
</organism>
<dbReference type="RefSeq" id="WP_248208830.1">
    <property type="nucleotide sequence ID" value="NZ_JALNMH010000007.1"/>
</dbReference>
<comment type="pathway">
    <text evidence="2">Lipid metabolism; fatty acid biosynthesis.</text>
</comment>
<dbReference type="InterPro" id="IPR006162">
    <property type="entry name" value="Ppantetheine_attach_site"/>
</dbReference>
<dbReference type="Gene3D" id="3.30.559.30">
    <property type="entry name" value="Nonribosomal peptide synthetase, condensation domain"/>
    <property type="match status" value="2"/>
</dbReference>
<evidence type="ECO:0000256" key="6">
    <source>
        <dbReference type="ARBA" id="ARBA00022898"/>
    </source>
</evidence>
<dbReference type="Gene3D" id="3.30.559.10">
    <property type="entry name" value="Chloramphenicol acetyltransferase-like domain"/>
    <property type="match status" value="2"/>
</dbReference>
<dbReference type="Pfam" id="PF00109">
    <property type="entry name" value="ketoacyl-synt"/>
    <property type="match status" value="1"/>
</dbReference>
<evidence type="ECO:0000256" key="8">
    <source>
        <dbReference type="SAM" id="MobiDB-lite"/>
    </source>
</evidence>
<dbReference type="PANTHER" id="PTHR45527">
    <property type="entry name" value="NONRIBOSOMAL PEPTIDE SYNTHETASE"/>
    <property type="match status" value="1"/>
</dbReference>
<dbReference type="Pfam" id="PF02801">
    <property type="entry name" value="Ketoacyl-synt_C"/>
    <property type="match status" value="1"/>
</dbReference>
<dbReference type="EMBL" id="JALNMH010000007">
    <property type="protein sequence ID" value="MCK7593999.1"/>
    <property type="molecule type" value="Genomic_DNA"/>
</dbReference>
<sequence length="3291" mass="351828">MTGNRGEGTVQAGLEATTETIGAIWRDLLSMPELDARANLFEAGAHSLLVPQFLSRAREAGLDGLAVADVYDAPSVLGLARRLHAQPAAGAPRSSARSRPTEGIAIVGMSARCAGAENLDALWENLLAGVESLSRFSPDEVDPDVPERLRNSPHFVAARGVLRDVEGFDAEFFGISPREAVLLDPQQRMLLELSWHALEHAGIDPARHPRIGVYAGTANNQYAPLLQRHAPQLIRASGDFTAMLGAEKDFVATRIAHRLDLKGPAVTILTACSTGLVVVVQACEALAAGACDAALAGASTVLLPQAGGYLHVEGGMESADGRCRPFDAEASGTVFSNGGAVVVLKRLEDALADGDTIYAVIRGTGLNNDGGGKASFTAPSVSGQAAAIRMALDAAGVPARDVGYIEAHGTATALGDPIEISGLCSAFAPDTDERGFCWLGSVKGNIGHTWAAAGMFGLIKAALALHHGVIPASLHFRRANPQIDFGATPFKVCAGNQPWPRGDRPRYAGISSFGVGGTNAHVLLGEAPVATSTGVHEDGPQVLALSARSESAALALAGQLADRLERDPSGSLPELAYALLRGRPEQRWRLAVAAETAADAAAALRGARHAVEALPEARVVFLFPGQGSQQAGMAAAAYDALPGFARALDQALDAVAPHLDVDLRSLLLEDRPGHAERLEETRHAQPALFCIEWAFASWLGQLGLRPAALIGHSIGELSAACVAGVLTLEEAARLVCARGAAMWSQPRGAMLAARASAEVLRPLLGAEIEIAGLNAPELTVLAGPGAAIDTLAGQLEAAGIQSTRLRVSHGFHSEAMAGAMPKVESVAAGLAARAPRLPLYSCIDGARWPDQAPAPDYWARQLRAPVHFSAALAKEASIPGTLFVEVGPGQALSALARQHRAADGSALRVIALQPPAGRPAHACSALQGLAQLWAQGAAVVWPQPGGRRRVPLPLYPFARTRHWFERGEGSIEHQVAADTAPQRPSLPREETPVASRLPALRAELIQVFADACGLSPAELRCDQALVEQGLDSLSATQASLEIEQRLGAKLRFRRLLEDLDTVDKLAGFFDAELPADRFAPAPTTAASVEHPAQTATTAGLPALPALPAAADGTVQALVQQQLALMQQQLALLAGHPLTAATPAGPDPASAPAAAASSPQAAPGAASGDEPANLISKPFGASARITLSAQSELNDAQRRWVDDFTARYLERFGASREFSQRHRALMADPRVVTGFNPQWKDLVFPIVADRSEGARLWDIQGNEFIDLLSCFGANLLGYKPKAITEAMHAQLDRGIEVGPQHPLAAEVSALLSEFSGHPRVGFCNTGSEAVMGAMRIARTVTGRKTIAIFTNSYHGIFDEVLVRGTRQLRSLAAAPGILASSVENVLVLDYASEDALRVLRERGRELAAVMIEPVQNKYPTLQPRDFVRALREICDEAGCALIFDEVVTGFRLAAGGAQEFYGVRADICSYGKIIGGGLPMAAITGSAKWLDALDGGHWQYGDASYPEAGVTYFAGTYVRHPLALAAAKATLGYIKQRGPALFDELNARTQDLVDRLNAGFLARQAPVKAVHCASLWRLHWDEDQRYVSLFYYLARYHGLHLYEQFGHFVTEPMDAAVIDRIVEVFLGAVDELMELGLLTRRDGLPPPDGGKPTGSDREGALSPGQGERWLAANFDSQALRALNETLCLRLDGPLDVEALRGALGELQRRHAVFRLRIEADRPLQREVPGSERALDWKDLSQAADPDAALDAFAREAGLQTVELGEGPMIRMTLLRLDPQRHALHLVYSHLAVDGWAISVFLEELALLYRERTGGGASGLPTPGLPWEFARQEQARMAGPDGQADAAFWKRLLSDPPAALSLGDLPPSSSRSFTADTAYLRIEGARFAALKQLARDRRVTLFQLLLGTVATLVGRLGRQLEFLLSIPYASQGLGRHPALMSDGVLDLPLRVALADDRDVLGNLPAIRSVLMDALEHPLMTQGLAARLLALPSRGDRPPLTGVYFNLNPRVVLDGFAPLRASMREGRKPGLLSELMFNFYEEDEALALDLHHSTEFFSPGRIREILEALDADIGALTGGAPASPAATSPTASDASTPSAFGQAMPARDAALGETPRIERWISAQAQRSADRIAISAGEEHWTYGQLEAQANRIAQTLQARGVRPGDWVGLCLPRGPQLIAALLGILKCGAAYVPLDPAFPLQRLRDMIEDAGLRLLLSDSENAARLEVGALETLRIDLDAAEIRAAAGNAPRVEIRGDAPAYVIYTSGSTGKPKGVVVLQRGVANFLRSMAHTPGMRGDDRILAVTTLSFDIAVLELLLPLCLGARIVLAQRTDAIDGQALRQLIERHRVSIMQATPSTWHLLLEAGFRAPQGFRALCGGEALSPALARRLLDCGVDQLWNMYGPTETTVWSTVSQVTDAQHISVGRPIDDTVVRLLDDSGQECGVGEPGEICIGGAGVAQGYHARPELTAERFIADPFDASPGARLYRTGDLGAWNEDGTIRHMGRLDHQVKLRGYRIELGEIEARLEQVPGVARAAMRVESFGEMDDRLVAYAVPAPGQALPALAALRRELGRHLPDYMLPQVLRELAEMPLLPNGKIDRKSLGAELGSAASAGAPASAPVAATPQPADRTANDASLVIAAEMGRLLGQEGFSPSANFFEQGGHSLLAAELAAAIKSKLGVRPSLRTLFESPTPLALAAALGATRSTTDPAPPGAAEPRRREDRRQAPLSVQQLRAWFLEQTAPHGSVNLLPSAHRLIGVLDVDAFRRALRALVSRQSVLRSVFLPSNDGVVMEVREAFDPSLPMTDLSGLAREVAESRVRDIVAGLQAEPLDLGRGPPFRAALLRMGDEEHVFVFVVHHLVWDGWSFDLLYRDMAELYQAELGGGEGPAPLELEYGDYSAWQRELLASDALQPQIAHWRQRLLPAPAPLALPLDHPRPPEMSGRGASVRLVLPPEQLERLHRLARTRGTTVFVILLTAYVAMLQRLTGQRDLIVGTPVRGREHAALLPVMGFFVNALPLRFDAPLSELEPAVEAVKAVVSDALGHPDVPVEALVRELKLPRDSSRPALFQTLFSFQDVRERPRRWGPLRHERVGVPVGGSSHELSLWCVETAVGLETIFTFAADLFAPDTIRGWAMAYQRLLGAIDQEALSGLLAALSDSSPDRSSGAVPAPSAAAPTRVTESAPQGAARELLRAIWKELLAVDSVSDDDNFFELGGHSLLALTMVGRVEVACGKRLSLLRVGDSSLGALAAELEAGEPRREPEPALATSSVEATARPAGRRWMRRLLGRE</sequence>
<dbReference type="InterPro" id="IPR016035">
    <property type="entry name" value="Acyl_Trfase/lysoPLipase"/>
</dbReference>
<dbReference type="InterPro" id="IPR000873">
    <property type="entry name" value="AMP-dep_synth/lig_dom"/>
</dbReference>
<dbReference type="SUPFAM" id="SSF53383">
    <property type="entry name" value="PLP-dependent transferases"/>
    <property type="match status" value="1"/>
</dbReference>
<dbReference type="Gene3D" id="3.40.47.10">
    <property type="match status" value="1"/>
</dbReference>
<dbReference type="SUPFAM" id="SSF52777">
    <property type="entry name" value="CoA-dependent acyltransferases"/>
    <property type="match status" value="4"/>
</dbReference>
<name>A0ABT0GII4_9GAMM</name>
<comment type="caution">
    <text evidence="11">The sequence shown here is derived from an EMBL/GenBank/DDBJ whole genome shotgun (WGS) entry which is preliminary data.</text>
</comment>
<dbReference type="InterPro" id="IPR015424">
    <property type="entry name" value="PyrdxlP-dep_Trfase"/>
</dbReference>
<dbReference type="SMART" id="SM00823">
    <property type="entry name" value="PKS_PP"/>
    <property type="match status" value="4"/>
</dbReference>
<dbReference type="Gene3D" id="3.30.70.3290">
    <property type="match status" value="1"/>
</dbReference>
<feature type="compositionally biased region" description="Low complexity" evidence="8">
    <location>
        <begin position="1140"/>
        <end position="1167"/>
    </location>
</feature>
<evidence type="ECO:0000259" key="9">
    <source>
        <dbReference type="PROSITE" id="PS50075"/>
    </source>
</evidence>
<feature type="domain" description="Carrier" evidence="9">
    <location>
        <begin position="3184"/>
        <end position="3259"/>
    </location>
</feature>
<dbReference type="CDD" id="cd19531">
    <property type="entry name" value="LCL_NRPS-like"/>
    <property type="match status" value="1"/>
</dbReference>
<dbReference type="SUPFAM" id="SSF53901">
    <property type="entry name" value="Thiolase-like"/>
    <property type="match status" value="1"/>
</dbReference>
<feature type="domain" description="Carrier" evidence="9">
    <location>
        <begin position="12"/>
        <end position="87"/>
    </location>
</feature>
<dbReference type="Gene3D" id="3.40.640.10">
    <property type="entry name" value="Type I PLP-dependent aspartate aminotransferase-like (Major domain)"/>
    <property type="match status" value="1"/>
</dbReference>
<proteinExistence type="inferred from homology"/>
<dbReference type="InterPro" id="IPR020806">
    <property type="entry name" value="PKS_PP-bd"/>
</dbReference>
<dbReference type="Gene3D" id="3.40.366.10">
    <property type="entry name" value="Malonyl-Coenzyme A Acyl Carrier Protein, domain 2"/>
    <property type="match status" value="1"/>
</dbReference>
<feature type="compositionally biased region" description="Basic and acidic residues" evidence="8">
    <location>
        <begin position="2716"/>
        <end position="2725"/>
    </location>
</feature>
<dbReference type="SUPFAM" id="SSF47336">
    <property type="entry name" value="ACP-like"/>
    <property type="match status" value="4"/>
</dbReference>
<dbReference type="Pfam" id="PF16197">
    <property type="entry name" value="KAsynt_C_assoc"/>
    <property type="match status" value="1"/>
</dbReference>
<feature type="domain" description="Carrier" evidence="9">
    <location>
        <begin position="991"/>
        <end position="1073"/>
    </location>
</feature>
<dbReference type="InterPro" id="IPR014030">
    <property type="entry name" value="Ketoacyl_synth_N"/>
</dbReference>
<feature type="compositionally biased region" description="Low complexity" evidence="8">
    <location>
        <begin position="2077"/>
        <end position="2096"/>
    </location>
</feature>
<dbReference type="Pfam" id="PF00550">
    <property type="entry name" value="PP-binding"/>
    <property type="match status" value="4"/>
</dbReference>
<dbReference type="Pfam" id="PF00202">
    <property type="entry name" value="Aminotran_3"/>
    <property type="match status" value="1"/>
</dbReference>
<dbReference type="PANTHER" id="PTHR45527:SF1">
    <property type="entry name" value="FATTY ACID SYNTHASE"/>
    <property type="match status" value="1"/>
</dbReference>
<feature type="region of interest" description="Disordered" evidence="8">
    <location>
        <begin position="1140"/>
        <end position="1172"/>
    </location>
</feature>
<dbReference type="InterPro" id="IPR020841">
    <property type="entry name" value="PKS_Beta-ketoAc_synthase_dom"/>
</dbReference>
<keyword evidence="6" id="KW-0663">Pyridoxal phosphate</keyword>
<dbReference type="SUPFAM" id="SSF56801">
    <property type="entry name" value="Acetyl-CoA synthetase-like"/>
    <property type="match status" value="1"/>
</dbReference>
<dbReference type="InterPro" id="IPR014043">
    <property type="entry name" value="Acyl_transferase_dom"/>
</dbReference>
<dbReference type="PROSITE" id="PS00012">
    <property type="entry name" value="PHOSPHOPANTETHEINE"/>
    <property type="match status" value="1"/>
</dbReference>
<dbReference type="Gene3D" id="3.90.1150.10">
    <property type="entry name" value="Aspartate Aminotransferase, domain 1"/>
    <property type="match status" value="1"/>
</dbReference>
<evidence type="ECO:0000256" key="5">
    <source>
        <dbReference type="ARBA" id="ARBA00022679"/>
    </source>
</evidence>
<dbReference type="Pfam" id="PF00501">
    <property type="entry name" value="AMP-binding"/>
    <property type="match status" value="1"/>
</dbReference>
<dbReference type="PROSITE" id="PS00455">
    <property type="entry name" value="AMP_BINDING"/>
    <property type="match status" value="1"/>
</dbReference>
<feature type="region of interest" description="Disordered" evidence="8">
    <location>
        <begin position="2700"/>
        <end position="2725"/>
    </location>
</feature>
<evidence type="ECO:0000256" key="4">
    <source>
        <dbReference type="ARBA" id="ARBA00022553"/>
    </source>
</evidence>
<keyword evidence="4" id="KW-0597">Phosphoprotein</keyword>
<dbReference type="Gene3D" id="3.30.300.30">
    <property type="match status" value="1"/>
</dbReference>
<dbReference type="NCBIfam" id="TIGR01733">
    <property type="entry name" value="AA-adenyl-dom"/>
    <property type="match status" value="1"/>
</dbReference>
<dbReference type="SUPFAM" id="SSF52151">
    <property type="entry name" value="FabD/lysophospholipase-like"/>
    <property type="match status" value="1"/>
</dbReference>
<feature type="domain" description="Carrier" evidence="9">
    <location>
        <begin position="2629"/>
        <end position="2704"/>
    </location>
</feature>
<evidence type="ECO:0000256" key="1">
    <source>
        <dbReference type="ARBA" id="ARBA00001957"/>
    </source>
</evidence>
<keyword evidence="5" id="KW-0808">Transferase</keyword>
<comment type="similarity">
    <text evidence="7">In the C-terminal section; belongs to the NRP synthetase family.</text>
</comment>
<evidence type="ECO:0000256" key="2">
    <source>
        <dbReference type="ARBA" id="ARBA00005194"/>
    </source>
</evidence>
<dbReference type="InterPro" id="IPR010071">
    <property type="entry name" value="AA_adenyl_dom"/>
</dbReference>
<dbReference type="InterPro" id="IPR045851">
    <property type="entry name" value="AMP-bd_C_sf"/>
</dbReference>
<dbReference type="InterPro" id="IPR032821">
    <property type="entry name" value="PKS_assoc"/>
</dbReference>
<feature type="region of interest" description="Disordered" evidence="8">
    <location>
        <begin position="1639"/>
        <end position="1661"/>
    </location>
</feature>
<dbReference type="Proteomes" id="UP001431449">
    <property type="component" value="Unassembled WGS sequence"/>
</dbReference>
<dbReference type="InterPro" id="IPR016036">
    <property type="entry name" value="Malonyl_transacylase_ACP-bd"/>
</dbReference>
<evidence type="ECO:0000313" key="12">
    <source>
        <dbReference type="Proteomes" id="UP001431449"/>
    </source>
</evidence>
<evidence type="ECO:0000256" key="3">
    <source>
        <dbReference type="ARBA" id="ARBA00022450"/>
    </source>
</evidence>
<dbReference type="Pfam" id="PF00698">
    <property type="entry name" value="Acyl_transf_1"/>
    <property type="match status" value="1"/>
</dbReference>
<dbReference type="PROSITE" id="PS00606">
    <property type="entry name" value="KS3_1"/>
    <property type="match status" value="1"/>
</dbReference>
<dbReference type="SMART" id="SM00827">
    <property type="entry name" value="PKS_AT"/>
    <property type="match status" value="1"/>
</dbReference>
<feature type="compositionally biased region" description="Low complexity" evidence="8">
    <location>
        <begin position="3163"/>
        <end position="3177"/>
    </location>
</feature>
<dbReference type="InterPro" id="IPR014031">
    <property type="entry name" value="Ketoacyl_synth_C"/>
</dbReference>
<feature type="domain" description="Ketosynthase family 3 (KS3)" evidence="10">
    <location>
        <begin position="101"/>
        <end position="526"/>
    </location>
</feature>
<reference evidence="11" key="1">
    <citation type="submission" date="2022-04" db="EMBL/GenBank/DDBJ databases">
        <title>Lysobacter sp. CAU 1642 isolated from sea sand.</title>
        <authorList>
            <person name="Kim W."/>
        </authorList>
    </citation>
    <scope>NUCLEOTIDE SEQUENCE</scope>
    <source>
        <strain evidence="11">CAU 1642</strain>
    </source>
</reference>
<keyword evidence="3" id="KW-0596">Phosphopantetheine</keyword>
<dbReference type="InterPro" id="IPR015421">
    <property type="entry name" value="PyrdxlP-dep_Trfase_major"/>
</dbReference>
<dbReference type="Gene3D" id="1.10.1200.10">
    <property type="entry name" value="ACP-like"/>
    <property type="match status" value="4"/>
</dbReference>
<dbReference type="InterPro" id="IPR036736">
    <property type="entry name" value="ACP-like_sf"/>
</dbReference>
<dbReference type="InterPro" id="IPR020845">
    <property type="entry name" value="AMP-binding_CS"/>
</dbReference>
<dbReference type="InterPro" id="IPR016039">
    <property type="entry name" value="Thiolase-like"/>
</dbReference>
<dbReference type="PROSITE" id="PS50075">
    <property type="entry name" value="CARRIER"/>
    <property type="match status" value="4"/>
</dbReference>
<dbReference type="InterPro" id="IPR005814">
    <property type="entry name" value="Aminotrans_3"/>
</dbReference>
<dbReference type="SUPFAM" id="SSF55048">
    <property type="entry name" value="Probable ACP-binding domain of malonyl-CoA ACP transacylase"/>
    <property type="match status" value="1"/>
</dbReference>